<reference evidence="11 12" key="1">
    <citation type="submission" date="2018-04" db="EMBL/GenBank/DDBJ databases">
        <title>Genomic Encyclopedia of Archaeal and Bacterial Type Strains, Phase II (KMG-II): from individual species to whole genera.</title>
        <authorList>
            <person name="Goeker M."/>
        </authorList>
    </citation>
    <scope>NUCLEOTIDE SEQUENCE [LARGE SCALE GENOMIC DNA]</scope>
    <source>
        <strain evidence="11 12">DSM 28823</strain>
    </source>
</reference>
<dbReference type="Gene3D" id="3.40.50.720">
    <property type="entry name" value="NAD(P)-binding Rossmann-like Domain"/>
    <property type="match status" value="1"/>
</dbReference>
<dbReference type="Pfam" id="PF02812">
    <property type="entry name" value="ELFV_dehydrog_N"/>
    <property type="match status" value="1"/>
</dbReference>
<dbReference type="SUPFAM" id="SSF51735">
    <property type="entry name" value="NAD(P)-binding Rossmann-fold domains"/>
    <property type="match status" value="1"/>
</dbReference>
<feature type="site" description="Important for catalysis" evidence="8">
    <location>
        <position position="170"/>
    </location>
</feature>
<dbReference type="EMBL" id="QAAD01000020">
    <property type="protein sequence ID" value="PTN07272.1"/>
    <property type="molecule type" value="Genomic_DNA"/>
</dbReference>
<dbReference type="FunFam" id="3.40.50.10860:FF:000002">
    <property type="entry name" value="Glutamate dehydrogenase"/>
    <property type="match status" value="1"/>
</dbReference>
<keyword evidence="4 7" id="KW-0520">NAD</keyword>
<dbReference type="Proteomes" id="UP000243525">
    <property type="component" value="Unassembled WGS sequence"/>
</dbReference>
<dbReference type="Pfam" id="PF00208">
    <property type="entry name" value="ELFV_dehydrog"/>
    <property type="match status" value="1"/>
</dbReference>
<dbReference type="GO" id="GO:0006537">
    <property type="term" value="P:glutamate biosynthetic process"/>
    <property type="evidence" value="ECO:0007669"/>
    <property type="project" value="TreeGrafter"/>
</dbReference>
<feature type="binding site" evidence="7">
    <location>
        <position position="382"/>
    </location>
    <ligand>
        <name>substrate</name>
    </ligand>
</feature>
<evidence type="ECO:0000313" key="11">
    <source>
        <dbReference type="EMBL" id="PTN07272.1"/>
    </source>
</evidence>
<dbReference type="GO" id="GO:0005829">
    <property type="term" value="C:cytosol"/>
    <property type="evidence" value="ECO:0007669"/>
    <property type="project" value="TreeGrafter"/>
</dbReference>
<comment type="subunit">
    <text evidence="2">Homohexamer.</text>
</comment>
<feature type="binding site" evidence="7">
    <location>
        <position position="213"/>
    </location>
    <ligand>
        <name>NAD(+)</name>
        <dbReference type="ChEBI" id="CHEBI:57540"/>
    </ligand>
</feature>
<evidence type="ECO:0000256" key="6">
    <source>
        <dbReference type="PIRSR" id="PIRSR000185-1"/>
    </source>
</evidence>
<gene>
    <name evidence="11" type="ORF">C8N47_12058</name>
</gene>
<dbReference type="InterPro" id="IPR036291">
    <property type="entry name" value="NAD(P)-bd_dom_sf"/>
</dbReference>
<dbReference type="PROSITE" id="PS00074">
    <property type="entry name" value="GLFV_DEHYDROGENASE"/>
    <property type="match status" value="1"/>
</dbReference>
<evidence type="ECO:0000256" key="5">
    <source>
        <dbReference type="PIRNR" id="PIRNR000185"/>
    </source>
</evidence>
<dbReference type="GO" id="GO:0004354">
    <property type="term" value="F:glutamate dehydrogenase (NADP+) activity"/>
    <property type="evidence" value="ECO:0007669"/>
    <property type="project" value="TreeGrafter"/>
</dbReference>
<dbReference type="NCBIfam" id="NF006929">
    <property type="entry name" value="PRK09414.1"/>
    <property type="match status" value="1"/>
</dbReference>
<dbReference type="PANTHER" id="PTHR43571:SF1">
    <property type="entry name" value="NADP-SPECIFIC GLUTAMATE DEHYDROGENASE 1-RELATED"/>
    <property type="match status" value="1"/>
</dbReference>
<dbReference type="RefSeq" id="WP_107823476.1">
    <property type="nucleotide sequence ID" value="NZ_OY782574.1"/>
</dbReference>
<name>A0A2T5BYI9_9BACT</name>
<dbReference type="Gene3D" id="3.40.50.10860">
    <property type="entry name" value="Leucine Dehydrogenase, chain A, domain 1"/>
    <property type="match status" value="1"/>
</dbReference>
<dbReference type="InterPro" id="IPR006096">
    <property type="entry name" value="Glu/Leu/Phe/Val/Trp_DH_C"/>
</dbReference>
<dbReference type="InterPro" id="IPR006097">
    <property type="entry name" value="Glu/Leu/Phe/Val/Trp_DH_dimer"/>
</dbReference>
<evidence type="ECO:0000256" key="7">
    <source>
        <dbReference type="PIRSR" id="PIRSR000185-2"/>
    </source>
</evidence>
<feature type="binding site" evidence="7">
    <location>
        <position position="115"/>
    </location>
    <ligand>
        <name>substrate</name>
    </ligand>
</feature>
<dbReference type="InterPro" id="IPR046346">
    <property type="entry name" value="Aminoacid_DH-like_N_sf"/>
</dbReference>
<evidence type="ECO:0000259" key="10">
    <source>
        <dbReference type="SMART" id="SM00839"/>
    </source>
</evidence>
<feature type="domain" description="Glutamate/phenylalanine/leucine/valine/L-tryptophan dehydrogenase C-terminal" evidence="10">
    <location>
        <begin position="206"/>
        <end position="448"/>
    </location>
</feature>
<feature type="active site" description="Proton donor" evidence="6">
    <location>
        <position position="130"/>
    </location>
</feature>
<feature type="binding site" evidence="7">
    <location>
        <position position="169"/>
    </location>
    <ligand>
        <name>substrate</name>
    </ligand>
</feature>
<dbReference type="CDD" id="cd05313">
    <property type="entry name" value="NAD_bind_2_Glu_DH"/>
    <property type="match status" value="1"/>
</dbReference>
<evidence type="ECO:0000313" key="12">
    <source>
        <dbReference type="Proteomes" id="UP000243525"/>
    </source>
</evidence>
<dbReference type="Gene3D" id="1.10.285.10">
    <property type="entry name" value="Glutamate Dehydrogenase, chain A, domain 3"/>
    <property type="match status" value="2"/>
</dbReference>
<dbReference type="SMART" id="SM00839">
    <property type="entry name" value="ELFV_dehydrog"/>
    <property type="match status" value="1"/>
</dbReference>
<dbReference type="SUPFAM" id="SSF53223">
    <property type="entry name" value="Aminoacid dehydrogenase-like, N-terminal domain"/>
    <property type="match status" value="1"/>
</dbReference>
<protein>
    <recommendedName>
        <fullName evidence="5">Glutamate dehydrogenase</fullName>
    </recommendedName>
</protein>
<keyword evidence="3 5" id="KW-0560">Oxidoreductase</keyword>
<dbReference type="AlphaFoldDB" id="A0A2T5BYI9"/>
<dbReference type="InterPro" id="IPR033922">
    <property type="entry name" value="NAD_bind_Glu_DH"/>
</dbReference>
<dbReference type="GO" id="GO:0000166">
    <property type="term" value="F:nucleotide binding"/>
    <property type="evidence" value="ECO:0007669"/>
    <property type="project" value="UniProtKB-KW"/>
</dbReference>
<feature type="binding site" evidence="7">
    <location>
        <position position="94"/>
    </location>
    <ligand>
        <name>substrate</name>
    </ligand>
</feature>
<evidence type="ECO:0000256" key="2">
    <source>
        <dbReference type="ARBA" id="ARBA00011643"/>
    </source>
</evidence>
<dbReference type="InterPro" id="IPR014362">
    <property type="entry name" value="Glu_DH"/>
</dbReference>
<evidence type="ECO:0000256" key="4">
    <source>
        <dbReference type="ARBA" id="ARBA00023027"/>
    </source>
</evidence>
<evidence type="ECO:0000256" key="3">
    <source>
        <dbReference type="ARBA" id="ARBA00023002"/>
    </source>
</evidence>
<dbReference type="InterPro" id="IPR006095">
    <property type="entry name" value="Glu/Leu/Phe/Val/Trp_DH"/>
</dbReference>
<sequence>MKKSIENFIYDFMAYVKAIDPDQREFHQAVHEVVESLAPFLLDNPKYLKLKILERLVEPERVVHFRVPWVDDRGNIQVNRGFRIEMNSAIGPYKGGLRFHPTVNLSILKFLAFEQVFKNSLTSLPMGGGKGGSDFDPKNKSDMEVMRFCQSFMSELFRHIGPNSDVPAGDIGVGGREIGFLFGQYKRLRNEFTGVLTGKGIEWGGSLIRPEATGYGTVYFAQEMMRMKGEELAGKVVSISGSGNVAQFAAQKVLQLGGKVVTMSDSSGFIHDPEGIDEEKLAYIFELKNEQRGRIKEYAEKYGCPYFAGQRPWSVPCDVALPCAIENELHEDDAVSLLKNGCQLVAEGANMPCTPEAVHQFLKARILYAPGKAANAGGVAVSGLEMAQNSMRLNWTRDEVDGRLHTIMKTIHEMCVRHGVEKNGWVNYVDGANIGGFVKVAQAMIAQGLV</sequence>
<dbReference type="FunFam" id="3.40.50.720:FF:000030">
    <property type="entry name" value="Glutamate dehydrogenase"/>
    <property type="match status" value="1"/>
</dbReference>
<dbReference type="InterPro" id="IPR050724">
    <property type="entry name" value="Glu_Leu_Phe_Val_DH"/>
</dbReference>
<feature type="binding site" evidence="7">
    <location>
        <position position="118"/>
    </location>
    <ligand>
        <name>substrate</name>
    </ligand>
</feature>
<dbReference type="PIRSF" id="PIRSF000185">
    <property type="entry name" value="Glu_DH"/>
    <property type="match status" value="1"/>
</dbReference>
<organism evidence="11 12">
    <name type="scientific">Mangrovibacterium marinum</name>
    <dbReference type="NCBI Taxonomy" id="1639118"/>
    <lineage>
        <taxon>Bacteria</taxon>
        <taxon>Pseudomonadati</taxon>
        <taxon>Bacteroidota</taxon>
        <taxon>Bacteroidia</taxon>
        <taxon>Marinilabiliales</taxon>
        <taxon>Prolixibacteraceae</taxon>
        <taxon>Mangrovibacterium</taxon>
    </lineage>
</organism>
<dbReference type="PANTHER" id="PTHR43571">
    <property type="entry name" value="NADP-SPECIFIC GLUTAMATE DEHYDROGENASE 1-RELATED"/>
    <property type="match status" value="1"/>
</dbReference>
<proteinExistence type="inferred from homology"/>
<comment type="caution">
    <text evidence="11">The sequence shown here is derived from an EMBL/GenBank/DDBJ whole genome shotgun (WGS) entry which is preliminary data.</text>
</comment>
<dbReference type="OrthoDB" id="9803297at2"/>
<feature type="binding site" evidence="7">
    <location>
        <position position="244"/>
    </location>
    <ligand>
        <name>NAD(+)</name>
        <dbReference type="ChEBI" id="CHEBI:57540"/>
    </ligand>
</feature>
<dbReference type="PRINTS" id="PR00082">
    <property type="entry name" value="GLFDHDRGNASE"/>
</dbReference>
<dbReference type="FunFam" id="1.10.285.10:FF:000001">
    <property type="entry name" value="Glutamate dehydrogenase"/>
    <property type="match status" value="1"/>
</dbReference>
<comment type="similarity">
    <text evidence="1 5 9">Belongs to the Glu/Leu/Phe/Val dehydrogenases family.</text>
</comment>
<accession>A0A2T5BYI9</accession>
<dbReference type="InterPro" id="IPR033524">
    <property type="entry name" value="Glu/Leu/Phe/Val_DH_AS"/>
</dbReference>
<keyword evidence="7" id="KW-0547">Nucleotide-binding</keyword>
<evidence type="ECO:0000256" key="1">
    <source>
        <dbReference type="ARBA" id="ARBA00006382"/>
    </source>
</evidence>
<evidence type="ECO:0000256" key="9">
    <source>
        <dbReference type="RuleBase" id="RU004417"/>
    </source>
</evidence>
<evidence type="ECO:0000256" key="8">
    <source>
        <dbReference type="PIRSR" id="PIRSR000185-3"/>
    </source>
</evidence>
<keyword evidence="12" id="KW-1185">Reference proteome</keyword>